<dbReference type="Proteomes" id="UP000823388">
    <property type="component" value="Chromosome 9N"/>
</dbReference>
<dbReference type="AlphaFoldDB" id="A0A8T0MFD2"/>
<dbReference type="EMBL" id="CM029054">
    <property type="protein sequence ID" value="KAG2535817.1"/>
    <property type="molecule type" value="Genomic_DNA"/>
</dbReference>
<proteinExistence type="predicted"/>
<feature type="transmembrane region" description="Helical" evidence="1">
    <location>
        <begin position="135"/>
        <end position="157"/>
    </location>
</feature>
<keyword evidence="1" id="KW-1133">Transmembrane helix</keyword>
<evidence type="ECO:0000313" key="3">
    <source>
        <dbReference type="Proteomes" id="UP000823388"/>
    </source>
</evidence>
<keyword evidence="1" id="KW-0472">Membrane</keyword>
<evidence type="ECO:0000313" key="2">
    <source>
        <dbReference type="EMBL" id="KAG2535817.1"/>
    </source>
</evidence>
<reference evidence="2" key="1">
    <citation type="submission" date="2020-05" db="EMBL/GenBank/DDBJ databases">
        <title>WGS assembly of Panicum virgatum.</title>
        <authorList>
            <person name="Lovell J.T."/>
            <person name="Jenkins J."/>
            <person name="Shu S."/>
            <person name="Juenger T.E."/>
            <person name="Schmutz J."/>
        </authorList>
    </citation>
    <scope>NUCLEOTIDE SEQUENCE</scope>
    <source>
        <strain evidence="2">AP13</strain>
    </source>
</reference>
<name>A0A8T0MFD2_PANVG</name>
<evidence type="ECO:0000256" key="1">
    <source>
        <dbReference type="SAM" id="Phobius"/>
    </source>
</evidence>
<keyword evidence="3" id="KW-1185">Reference proteome</keyword>
<keyword evidence="1" id="KW-0812">Transmembrane</keyword>
<sequence>MAATGSSSSQRGRALPLINCPKCQAPVAKHRSKNDNIYYRCSNKCGQFWFEAAYELYLRDNQARLLDNSIGSGHIQVVGQAPDHVVQGMQQVSGELKIVALDLKMQLADIKLKIGNVRNEIKELRDEFRKGNRPIVVGNAAIIFVALLVVVMISMYWKK</sequence>
<organism evidence="2 3">
    <name type="scientific">Panicum virgatum</name>
    <name type="common">Blackwell switchgrass</name>
    <dbReference type="NCBI Taxonomy" id="38727"/>
    <lineage>
        <taxon>Eukaryota</taxon>
        <taxon>Viridiplantae</taxon>
        <taxon>Streptophyta</taxon>
        <taxon>Embryophyta</taxon>
        <taxon>Tracheophyta</taxon>
        <taxon>Spermatophyta</taxon>
        <taxon>Magnoliopsida</taxon>
        <taxon>Liliopsida</taxon>
        <taxon>Poales</taxon>
        <taxon>Poaceae</taxon>
        <taxon>PACMAD clade</taxon>
        <taxon>Panicoideae</taxon>
        <taxon>Panicodae</taxon>
        <taxon>Paniceae</taxon>
        <taxon>Panicinae</taxon>
        <taxon>Panicum</taxon>
        <taxon>Panicum sect. Hiantes</taxon>
    </lineage>
</organism>
<gene>
    <name evidence="2" type="ORF">PVAP13_9NG134100</name>
</gene>
<comment type="caution">
    <text evidence="2">The sequence shown here is derived from an EMBL/GenBank/DDBJ whole genome shotgun (WGS) entry which is preliminary data.</text>
</comment>
<accession>A0A8T0MFD2</accession>
<protein>
    <submittedName>
        <fullName evidence="2">Uncharacterized protein</fullName>
    </submittedName>
</protein>